<feature type="signal peptide" evidence="3">
    <location>
        <begin position="1"/>
        <end position="22"/>
    </location>
</feature>
<feature type="chain" id="PRO_5006026289" description="BD-FAE-like domain-containing protein" evidence="3">
    <location>
        <begin position="23"/>
        <end position="328"/>
    </location>
</feature>
<dbReference type="InterPro" id="IPR029058">
    <property type="entry name" value="AB_hydrolase_fold"/>
</dbReference>
<dbReference type="GO" id="GO:0016787">
    <property type="term" value="F:hydrolase activity"/>
    <property type="evidence" value="ECO:0007669"/>
    <property type="project" value="UniProtKB-KW"/>
</dbReference>
<dbReference type="InterPro" id="IPR050300">
    <property type="entry name" value="GDXG_lipolytic_enzyme"/>
</dbReference>
<accession>A0A0N8H991</accession>
<dbReference type="Proteomes" id="UP000050454">
    <property type="component" value="Unassembled WGS sequence"/>
</dbReference>
<feature type="domain" description="BD-FAE-like" evidence="4">
    <location>
        <begin position="91"/>
        <end position="290"/>
    </location>
</feature>
<evidence type="ECO:0000256" key="3">
    <source>
        <dbReference type="SAM" id="SignalP"/>
    </source>
</evidence>
<dbReference type="PANTHER" id="PTHR48081:SF33">
    <property type="entry name" value="KYNURENINE FORMAMIDASE"/>
    <property type="match status" value="1"/>
</dbReference>
<feature type="region of interest" description="Disordered" evidence="2">
    <location>
        <begin position="29"/>
        <end position="63"/>
    </location>
</feature>
<evidence type="ECO:0000313" key="6">
    <source>
        <dbReference type="Proteomes" id="UP000050454"/>
    </source>
</evidence>
<keyword evidence="1" id="KW-0378">Hydrolase</keyword>
<proteinExistence type="predicted"/>
<protein>
    <recommendedName>
        <fullName evidence="4">BD-FAE-like domain-containing protein</fullName>
    </recommendedName>
</protein>
<sequence>MKTANYFLITIAFLASSFLSSCSELTSVEPLPEGSGSATTEERVSAQSTTQEEPNSPQEPTMGQLLTAGNVTSYTVEKNRSYGPDKLQNYDLYRPVGTGESVPSVSVVLIHGGGWSLLDKSFLDPVVEEFKKRNINATIFNINHRLAGSPGVNFPQIMEDLDLFFEHQQSLKGELNLNDDVVLWGYSSGGHLALTYAYKRKKRFIKSVAAVAAPADLTQPSIYNGIVDDKNRNLTALLIGGTYDQKPEAYQDASPIFEVDGNSVPTVLFYGDNDQVVDDQNQGERLHTALKGRNVKARFHTVSDATHEMHGKMPGIVNNTIDFWKTIN</sequence>
<comment type="caution">
    <text evidence="5">The sequence shown here is derived from an EMBL/GenBank/DDBJ whole genome shotgun (WGS) entry which is preliminary data.</text>
</comment>
<dbReference type="Gene3D" id="3.40.50.1820">
    <property type="entry name" value="alpha/beta hydrolase"/>
    <property type="match status" value="1"/>
</dbReference>
<evidence type="ECO:0000313" key="5">
    <source>
        <dbReference type="EMBL" id="KPM46716.1"/>
    </source>
</evidence>
<keyword evidence="3" id="KW-0732">Signal</keyword>
<dbReference type="Pfam" id="PF20434">
    <property type="entry name" value="BD-FAE"/>
    <property type="match status" value="1"/>
</dbReference>
<evidence type="ECO:0000256" key="2">
    <source>
        <dbReference type="SAM" id="MobiDB-lite"/>
    </source>
</evidence>
<organism evidence="5 6">
    <name type="scientific">Jiulongibacter sediminis</name>
    <dbReference type="NCBI Taxonomy" id="1605367"/>
    <lineage>
        <taxon>Bacteria</taxon>
        <taxon>Pseudomonadati</taxon>
        <taxon>Bacteroidota</taxon>
        <taxon>Cytophagia</taxon>
        <taxon>Cytophagales</taxon>
        <taxon>Leadbetterellaceae</taxon>
        <taxon>Jiulongibacter</taxon>
    </lineage>
</organism>
<dbReference type="EMBL" id="LGTQ01000015">
    <property type="protein sequence ID" value="KPM46716.1"/>
    <property type="molecule type" value="Genomic_DNA"/>
</dbReference>
<dbReference type="STRING" id="1605367.AFM12_18245"/>
<dbReference type="PROSITE" id="PS51257">
    <property type="entry name" value="PROKAR_LIPOPROTEIN"/>
    <property type="match status" value="1"/>
</dbReference>
<dbReference type="InterPro" id="IPR049492">
    <property type="entry name" value="BD-FAE-like_dom"/>
</dbReference>
<evidence type="ECO:0000259" key="4">
    <source>
        <dbReference type="Pfam" id="PF20434"/>
    </source>
</evidence>
<dbReference type="RefSeq" id="WP_055151480.1">
    <property type="nucleotide sequence ID" value="NZ_JXSZ01000015.1"/>
</dbReference>
<dbReference type="AlphaFoldDB" id="A0A0N8H991"/>
<evidence type="ECO:0000256" key="1">
    <source>
        <dbReference type="ARBA" id="ARBA00022801"/>
    </source>
</evidence>
<dbReference type="PANTHER" id="PTHR48081">
    <property type="entry name" value="AB HYDROLASE SUPERFAMILY PROTEIN C4A8.06C"/>
    <property type="match status" value="1"/>
</dbReference>
<name>A0A0N8H991_9BACT</name>
<feature type="compositionally biased region" description="Polar residues" evidence="2">
    <location>
        <begin position="45"/>
        <end position="61"/>
    </location>
</feature>
<dbReference type="OrthoDB" id="9777975at2"/>
<keyword evidence="6" id="KW-1185">Reference proteome</keyword>
<gene>
    <name evidence="5" type="ORF">AFM12_18245</name>
</gene>
<dbReference type="SUPFAM" id="SSF53474">
    <property type="entry name" value="alpha/beta-Hydrolases"/>
    <property type="match status" value="1"/>
</dbReference>
<reference evidence="5 6" key="1">
    <citation type="submission" date="2015-07" db="EMBL/GenBank/DDBJ databases">
        <title>The draft genome sequence of Leadbetterella sp. JN14-9.</title>
        <authorList>
            <person name="Liu Y."/>
            <person name="Du J."/>
            <person name="Shao Z."/>
        </authorList>
    </citation>
    <scope>NUCLEOTIDE SEQUENCE [LARGE SCALE GENOMIC DNA]</scope>
    <source>
        <strain evidence="5 6">JN14-9</strain>
    </source>
</reference>